<dbReference type="EMBL" id="FZTC01000012">
    <property type="protein sequence ID" value="SNU33317.1"/>
    <property type="molecule type" value="Genomic_DNA"/>
</dbReference>
<dbReference type="Proteomes" id="UP000220639">
    <property type="component" value="Unassembled WGS sequence"/>
</dbReference>
<organism evidence="1 2">
    <name type="scientific">Klebsiella grimontii</name>
    <dbReference type="NCBI Taxonomy" id="2058152"/>
    <lineage>
        <taxon>Bacteria</taxon>
        <taxon>Pseudomonadati</taxon>
        <taxon>Pseudomonadota</taxon>
        <taxon>Gammaproteobacteria</taxon>
        <taxon>Enterobacterales</taxon>
        <taxon>Enterobacteriaceae</taxon>
        <taxon>Klebsiella/Raoultella group</taxon>
        <taxon>Klebsiella</taxon>
    </lineage>
</organism>
<gene>
    <name evidence="1" type="ORF">KOSB73_20102</name>
</gene>
<evidence type="ECO:0000313" key="2">
    <source>
        <dbReference type="Proteomes" id="UP000220639"/>
    </source>
</evidence>
<sequence length="63" mass="7376">MATPSFHYNLFLLTDLILGGISARREIHEMVQSNICVLRDASGRRHACGLRRFIHKGKYRWVY</sequence>
<reference evidence="2" key="1">
    <citation type="submission" date="2017-08" db="EMBL/GenBank/DDBJ databases">
        <authorList>
            <person name="Brisse S."/>
        </authorList>
    </citation>
    <scope>NUCLEOTIDE SEQUENCE [LARGE SCALE GENOMIC DNA]</scope>
    <source>
        <strain evidence="2">06D021</strain>
    </source>
</reference>
<evidence type="ECO:0000313" key="1">
    <source>
        <dbReference type="EMBL" id="SNU33317.1"/>
    </source>
</evidence>
<proteinExistence type="predicted"/>
<accession>A0A285AXE7</accession>
<dbReference type="AlphaFoldDB" id="A0A285AXE7"/>
<protein>
    <submittedName>
        <fullName evidence="1">Uncharacterized protein</fullName>
    </submittedName>
</protein>
<name>A0A285AXE7_9ENTR</name>